<evidence type="ECO:0000256" key="1">
    <source>
        <dbReference type="SAM" id="MobiDB-lite"/>
    </source>
</evidence>
<reference evidence="2" key="1">
    <citation type="journal article" date="2021" name="J Fungi (Basel)">
        <title>Virulence traits and population genomics of the black yeast Aureobasidium melanogenum.</title>
        <authorList>
            <person name="Cernosa A."/>
            <person name="Sun X."/>
            <person name="Gostincar C."/>
            <person name="Fang C."/>
            <person name="Gunde-Cimerman N."/>
            <person name="Song Z."/>
        </authorList>
    </citation>
    <scope>NUCLEOTIDE SEQUENCE</scope>
    <source>
        <strain evidence="2">EXF-8016</strain>
    </source>
</reference>
<accession>A0A9P8GJA4</accession>
<feature type="compositionally biased region" description="Basic and acidic residues" evidence="1">
    <location>
        <begin position="8"/>
        <end position="22"/>
    </location>
</feature>
<dbReference type="Proteomes" id="UP000767238">
    <property type="component" value="Unassembled WGS sequence"/>
</dbReference>
<dbReference type="AlphaFoldDB" id="A0A9P8GJA4"/>
<feature type="compositionally biased region" description="Low complexity" evidence="1">
    <location>
        <begin position="49"/>
        <end position="59"/>
    </location>
</feature>
<gene>
    <name evidence="2" type="ORF">KCV03_g4764</name>
</gene>
<sequence length="361" mass="40090">MSPKRSLRSAEQRKSVLKDGRKSQPKQNHSVQLVEGTSSSDDKTNSSIEETGSSDWETSSSDEETSSNYEDDMHKTSDDETESSDEASQDKSSDDDTIEANNQRDTDDSDDERTSGNDLSGRCGSSVSQANDIEEDELSQRSEHGSKGQKSRIVGLKYGPENADKLGFGCRKAANDLNANNKRPFYTDSTTETSSPSSSQQQDFVAGESAEEQTIISTQDHESSAEQGPAKKPRLESSAESPSESPPQSPTQQQRTQQPVTQQEVTQQPAGRFQQPTSEPSSVDPDEAYYSDKVTRHMTSHIARITANADGEFTHHLRYWNLFCHTERRPAFEQIWKAKAMDKVDQMKVSEVRNDLEGDCQ</sequence>
<feature type="compositionally biased region" description="Low complexity" evidence="1">
    <location>
        <begin position="189"/>
        <end position="202"/>
    </location>
</feature>
<dbReference type="EMBL" id="JAHFYH010000029">
    <property type="protein sequence ID" value="KAH0222198.1"/>
    <property type="molecule type" value="Genomic_DNA"/>
</dbReference>
<comment type="caution">
    <text evidence="2">The sequence shown here is derived from an EMBL/GenBank/DDBJ whole genome shotgun (WGS) entry which is preliminary data.</text>
</comment>
<organism evidence="2 3">
    <name type="scientific">Aureobasidium melanogenum</name>
    <name type="common">Aureobasidium pullulans var. melanogenum</name>
    <dbReference type="NCBI Taxonomy" id="46634"/>
    <lineage>
        <taxon>Eukaryota</taxon>
        <taxon>Fungi</taxon>
        <taxon>Dikarya</taxon>
        <taxon>Ascomycota</taxon>
        <taxon>Pezizomycotina</taxon>
        <taxon>Dothideomycetes</taxon>
        <taxon>Dothideomycetidae</taxon>
        <taxon>Dothideales</taxon>
        <taxon>Saccotheciaceae</taxon>
        <taxon>Aureobasidium</taxon>
    </lineage>
</organism>
<reference evidence="2" key="2">
    <citation type="submission" date="2021-08" db="EMBL/GenBank/DDBJ databases">
        <authorList>
            <person name="Gostincar C."/>
            <person name="Sun X."/>
            <person name="Song Z."/>
            <person name="Gunde-Cimerman N."/>
        </authorList>
    </citation>
    <scope>NUCLEOTIDE SEQUENCE</scope>
    <source>
        <strain evidence="2">EXF-8016</strain>
    </source>
</reference>
<protein>
    <submittedName>
        <fullName evidence="2">Uncharacterized protein</fullName>
    </submittedName>
</protein>
<feature type="compositionally biased region" description="Polar residues" evidence="1">
    <location>
        <begin position="25"/>
        <end position="39"/>
    </location>
</feature>
<proteinExistence type="predicted"/>
<feature type="non-terminal residue" evidence="2">
    <location>
        <position position="1"/>
    </location>
</feature>
<feature type="region of interest" description="Disordered" evidence="1">
    <location>
        <begin position="1"/>
        <end position="287"/>
    </location>
</feature>
<feature type="compositionally biased region" description="Low complexity" evidence="1">
    <location>
        <begin position="250"/>
        <end position="270"/>
    </location>
</feature>
<evidence type="ECO:0000313" key="2">
    <source>
        <dbReference type="EMBL" id="KAH0222198.1"/>
    </source>
</evidence>
<evidence type="ECO:0000313" key="3">
    <source>
        <dbReference type="Proteomes" id="UP000767238"/>
    </source>
</evidence>
<name>A0A9P8GJA4_AURME</name>